<dbReference type="EMBL" id="JAOZEV010000020">
    <property type="protein sequence ID" value="MCV9934299.1"/>
    <property type="molecule type" value="Genomic_DNA"/>
</dbReference>
<reference evidence="1" key="1">
    <citation type="submission" date="2022-10" db="EMBL/GenBank/DDBJ databases">
        <title>Two novel species of Flavobacterium.</title>
        <authorList>
            <person name="Liu Q."/>
            <person name="Xin Y.-H."/>
        </authorList>
    </citation>
    <scope>NUCLEOTIDE SEQUENCE</scope>
    <source>
        <strain evidence="1">LS1R47</strain>
    </source>
</reference>
<name>A0A9X3HN65_9FLAO</name>
<dbReference type="Gene3D" id="3.80.10.10">
    <property type="entry name" value="Ribonuclease Inhibitor"/>
    <property type="match status" value="1"/>
</dbReference>
<dbReference type="InterPro" id="IPR032675">
    <property type="entry name" value="LRR_dom_sf"/>
</dbReference>
<evidence type="ECO:0000313" key="2">
    <source>
        <dbReference type="Proteomes" id="UP001151133"/>
    </source>
</evidence>
<proteinExistence type="predicted"/>
<evidence type="ECO:0000313" key="1">
    <source>
        <dbReference type="EMBL" id="MCV9934299.1"/>
    </source>
</evidence>
<dbReference type="SUPFAM" id="SSF52058">
    <property type="entry name" value="L domain-like"/>
    <property type="match status" value="1"/>
</dbReference>
<protein>
    <recommendedName>
        <fullName evidence="3">Leucine-rich repeat domain-containing protein</fullName>
    </recommendedName>
</protein>
<comment type="caution">
    <text evidence="1">The sequence shown here is derived from an EMBL/GenBank/DDBJ whole genome shotgun (WGS) entry which is preliminary data.</text>
</comment>
<organism evidence="1 2">
    <name type="scientific">Flavobacterium frigoritolerans</name>
    <dbReference type="NCBI Taxonomy" id="2987686"/>
    <lineage>
        <taxon>Bacteria</taxon>
        <taxon>Pseudomonadati</taxon>
        <taxon>Bacteroidota</taxon>
        <taxon>Flavobacteriia</taxon>
        <taxon>Flavobacteriales</taxon>
        <taxon>Flavobacteriaceae</taxon>
        <taxon>Flavobacterium</taxon>
    </lineage>
</organism>
<dbReference type="Proteomes" id="UP001151133">
    <property type="component" value="Unassembled WGS sequence"/>
</dbReference>
<keyword evidence="2" id="KW-1185">Reference proteome</keyword>
<evidence type="ECO:0008006" key="3">
    <source>
        <dbReference type="Google" id="ProtNLM"/>
    </source>
</evidence>
<sequence length="285" mass="32135">MNNEHLLAMLGSAPLGFGVDKTRAWLKDIPEIKSFAEIESVFLSRDLSSKEARALVLLLQRKYIDSADEVGLSDSYYNPSIKYDKIFDIYNGLSIFGDTTNSILDFSRLDKKLLKVKVCAAKKAHKIVLPKNIAFEALDISYTPKLTHIENIGRIAGMKSLSFDKCKGFLDFKFVEKLNNLRILEISGNENLPELDFFTEKSNISILHLVETNAIKLKNTIDNLSKLKKLKHLSITANPKELKELREQLPACAINNGPSLNELLKSKLKIKAISSNDLDDLPYYD</sequence>
<dbReference type="AlphaFoldDB" id="A0A9X3HN65"/>
<accession>A0A9X3HN65</accession>
<dbReference type="RefSeq" id="WP_264288481.1">
    <property type="nucleotide sequence ID" value="NZ_JAOZEV010000020.1"/>
</dbReference>
<gene>
    <name evidence="1" type="ORF">OIU80_18630</name>
</gene>